<organism evidence="1 2">
    <name type="scientific">Ramazzottius varieornatus</name>
    <name type="common">Water bear</name>
    <name type="synonym">Tardigrade</name>
    <dbReference type="NCBI Taxonomy" id="947166"/>
    <lineage>
        <taxon>Eukaryota</taxon>
        <taxon>Metazoa</taxon>
        <taxon>Ecdysozoa</taxon>
        <taxon>Tardigrada</taxon>
        <taxon>Eutardigrada</taxon>
        <taxon>Parachela</taxon>
        <taxon>Hypsibioidea</taxon>
        <taxon>Ramazzottiidae</taxon>
        <taxon>Ramazzottius</taxon>
    </lineage>
</organism>
<proteinExistence type="predicted"/>
<gene>
    <name evidence="1" type="primary">RvY_02243-1</name>
    <name evidence="1" type="synonym">RvY_02243.1</name>
    <name evidence="1" type="ORF">RvY_02243</name>
</gene>
<comment type="caution">
    <text evidence="1">The sequence shown here is derived from an EMBL/GenBank/DDBJ whole genome shotgun (WGS) entry which is preliminary data.</text>
</comment>
<sequence>MREVYMLNASMPIHMKEASAKKCTAVEITAHGIGSTGNSPITEPNRKQALSKAMARHRLMSILPDRSE</sequence>
<dbReference type="Proteomes" id="UP000186922">
    <property type="component" value="Unassembled WGS sequence"/>
</dbReference>
<name>A0A1D1UMF3_RAMVA</name>
<keyword evidence="2" id="KW-1185">Reference proteome</keyword>
<evidence type="ECO:0000313" key="1">
    <source>
        <dbReference type="EMBL" id="GAU89730.1"/>
    </source>
</evidence>
<dbReference type="EMBL" id="BDGG01000001">
    <property type="protein sequence ID" value="GAU89730.1"/>
    <property type="molecule type" value="Genomic_DNA"/>
</dbReference>
<evidence type="ECO:0000313" key="2">
    <source>
        <dbReference type="Proteomes" id="UP000186922"/>
    </source>
</evidence>
<reference evidence="1 2" key="1">
    <citation type="journal article" date="2016" name="Nat. Commun.">
        <title>Extremotolerant tardigrade genome and improved radiotolerance of human cultured cells by tardigrade-unique protein.</title>
        <authorList>
            <person name="Hashimoto T."/>
            <person name="Horikawa D.D."/>
            <person name="Saito Y."/>
            <person name="Kuwahara H."/>
            <person name="Kozuka-Hata H."/>
            <person name="Shin-I T."/>
            <person name="Minakuchi Y."/>
            <person name="Ohishi K."/>
            <person name="Motoyama A."/>
            <person name="Aizu T."/>
            <person name="Enomoto A."/>
            <person name="Kondo K."/>
            <person name="Tanaka S."/>
            <person name="Hara Y."/>
            <person name="Koshikawa S."/>
            <person name="Sagara H."/>
            <person name="Miura T."/>
            <person name="Yokobori S."/>
            <person name="Miyagawa K."/>
            <person name="Suzuki Y."/>
            <person name="Kubo T."/>
            <person name="Oyama M."/>
            <person name="Kohara Y."/>
            <person name="Fujiyama A."/>
            <person name="Arakawa K."/>
            <person name="Katayama T."/>
            <person name="Toyoda A."/>
            <person name="Kunieda T."/>
        </authorList>
    </citation>
    <scope>NUCLEOTIDE SEQUENCE [LARGE SCALE GENOMIC DNA]</scope>
    <source>
        <strain evidence="1 2">YOKOZUNA-1</strain>
    </source>
</reference>
<dbReference type="AlphaFoldDB" id="A0A1D1UMF3"/>
<protein>
    <submittedName>
        <fullName evidence="1">Uncharacterized protein</fullName>
    </submittedName>
</protein>
<accession>A0A1D1UMF3</accession>